<comment type="caution">
    <text evidence="5">The sequence shown here is derived from an EMBL/GenBank/DDBJ whole genome shotgun (WGS) entry which is preliminary data.</text>
</comment>
<dbReference type="PATRIC" id="fig|1195236.3.peg.831"/>
<dbReference type="Gene3D" id="3.30.2400.30">
    <property type="match status" value="1"/>
</dbReference>
<evidence type="ECO:0000256" key="2">
    <source>
        <dbReference type="ARBA" id="ARBA00033743"/>
    </source>
</evidence>
<sequence length="271" mass="29965">MNYLSREGSPVSEELWEQIDKAVVKTARSVLTGRRFLHIFGPVGLGVGSINIDDADNVTEEADDGFITTKGRKFSELPVIYDDFTLLGRDIEIHEKSGYPADLSKAMDSAQACALKEDKLIFFGNETAGYEGLFTAAGTNKLKRKDWSAGENAFTDVAAAIELLASEAIYGAYSLTVSPDLYMQMQRIQEGTGLLEIDRVSKLLEGRVYKSPVLGKGRAALVCSEPRNMDLVIGQDISTAYLEQKDLNHSFRILETALLRIKRRKAIVVFE</sequence>
<dbReference type="InterPro" id="IPR051429">
    <property type="entry name" value="Encapsulin_nc"/>
</dbReference>
<dbReference type="eggNOG" id="COG1659">
    <property type="taxonomic scope" value="Bacteria"/>
</dbReference>
<evidence type="ECO:0000313" key="6">
    <source>
        <dbReference type="Proteomes" id="UP000014155"/>
    </source>
</evidence>
<dbReference type="RefSeq" id="WP_004623777.1">
    <property type="nucleotide sequence ID" value="NZ_AORV01000018.1"/>
</dbReference>
<dbReference type="InterPro" id="IPR007544">
    <property type="entry name" value="ENCAP"/>
</dbReference>
<dbReference type="Pfam" id="PF04454">
    <property type="entry name" value="Linocin_M18"/>
    <property type="match status" value="1"/>
</dbReference>
<dbReference type="PANTHER" id="PTHR37165:SF1">
    <property type="entry name" value="TYPE 1 ENCAPSULIN SHELL PROTEIN"/>
    <property type="match status" value="1"/>
</dbReference>
<dbReference type="NCBIfam" id="NF041155">
    <property type="entry name" value="encap_f1"/>
    <property type="match status" value="1"/>
</dbReference>
<keyword evidence="5" id="KW-0560">Oxidoreductase</keyword>
<proteinExistence type="inferred from homology"/>
<dbReference type="Gene3D" id="3.30.2320.10">
    <property type="entry name" value="hypothetical protein PF0899 domain"/>
    <property type="match status" value="1"/>
</dbReference>
<reference evidence="5 6" key="1">
    <citation type="journal article" date="2013" name="Genome Announc.">
        <title>Draft Genome Sequence of the Cellulolytic, Mesophilic, Anaerobic Bacterium Clostridium termitidis Strain CT1112 (DSM 5398).</title>
        <authorList>
            <person name="Lal S."/>
            <person name="Ramachandran U."/>
            <person name="Zhang X."/>
            <person name="Munir R."/>
            <person name="Sparling R."/>
            <person name="Levin D.B."/>
        </authorList>
    </citation>
    <scope>NUCLEOTIDE SEQUENCE [LARGE SCALE GENOMIC DNA]</scope>
    <source>
        <strain evidence="5 6">CT1112</strain>
    </source>
</reference>
<dbReference type="GO" id="GO:0004601">
    <property type="term" value="F:peroxidase activity"/>
    <property type="evidence" value="ECO:0007669"/>
    <property type="project" value="UniProtKB-KW"/>
</dbReference>
<comment type="subcellular location">
    <subcellularLocation>
        <location evidence="1">Encapsulin nanocompartment</location>
    </subcellularLocation>
</comment>
<accession>S0FML5</accession>
<comment type="similarity">
    <text evidence="2">Belongs to the encapsulin family. Family 1 subfamily.</text>
</comment>
<evidence type="ECO:0000256" key="3">
    <source>
        <dbReference type="ARBA" id="ARBA00033787"/>
    </source>
</evidence>
<evidence type="ECO:0000256" key="4">
    <source>
        <dbReference type="ARBA" id="ARBA00050023"/>
    </source>
</evidence>
<evidence type="ECO:0000256" key="1">
    <source>
        <dbReference type="ARBA" id="ARBA00033738"/>
    </source>
</evidence>
<dbReference type="Proteomes" id="UP000014155">
    <property type="component" value="Unassembled WGS sequence"/>
</dbReference>
<evidence type="ECO:0000313" key="5">
    <source>
        <dbReference type="EMBL" id="EMS73465.1"/>
    </source>
</evidence>
<dbReference type="AlphaFoldDB" id="S0FML5"/>
<dbReference type="STRING" id="1195236.CTER_0510"/>
<name>S0FML5_RUMCE</name>
<keyword evidence="3" id="KW-1284">Encapsulin nanocompartment</keyword>
<gene>
    <name evidence="5" type="ORF">CTER_0510</name>
</gene>
<keyword evidence="6" id="KW-1185">Reference proteome</keyword>
<dbReference type="PANTHER" id="PTHR37165">
    <property type="entry name" value="PEPTIDASE U56 FAMILY"/>
    <property type="match status" value="1"/>
</dbReference>
<organism evidence="5 6">
    <name type="scientific">Ruminiclostridium cellobioparum subsp. termitidis CT1112</name>
    <dbReference type="NCBI Taxonomy" id="1195236"/>
    <lineage>
        <taxon>Bacteria</taxon>
        <taxon>Bacillati</taxon>
        <taxon>Bacillota</taxon>
        <taxon>Clostridia</taxon>
        <taxon>Eubacteriales</taxon>
        <taxon>Oscillospiraceae</taxon>
        <taxon>Ruminiclostridium</taxon>
    </lineage>
</organism>
<dbReference type="GO" id="GO:0140737">
    <property type="term" value="C:encapsulin nanocompartment"/>
    <property type="evidence" value="ECO:0007669"/>
    <property type="project" value="UniProtKB-SubCell"/>
</dbReference>
<dbReference type="EMBL" id="AORV01000018">
    <property type="protein sequence ID" value="EMS73465.1"/>
    <property type="molecule type" value="Genomic_DNA"/>
</dbReference>
<dbReference type="PIRSF" id="PIRSF019254">
    <property type="entry name" value="CFP29"/>
    <property type="match status" value="1"/>
</dbReference>
<protein>
    <recommendedName>
        <fullName evidence="4">Type 1 encapsulin shell protein</fullName>
    </recommendedName>
</protein>
<keyword evidence="5" id="KW-0575">Peroxidase</keyword>